<keyword evidence="2" id="KW-1185">Reference proteome</keyword>
<protein>
    <submittedName>
        <fullName evidence="1">Uncharacterized protein</fullName>
    </submittedName>
</protein>
<reference evidence="1 2" key="1">
    <citation type="submission" date="2022-07" db="EMBL/GenBank/DDBJ databases">
        <authorList>
            <person name="Abrouk D."/>
            <person name="Moenne-Loccoz Y."/>
            <person name="Todorovic I."/>
            <person name="Raicevic V."/>
            <person name="Jovicic-Petrovic J."/>
        </authorList>
    </citation>
    <scope>NUCLEOTIDE SEQUENCE [LARGE SCALE GENOMIC DNA]</scope>
    <source>
        <strain evidence="2">IT-P374</strain>
    </source>
</reference>
<dbReference type="EMBL" id="CP101655">
    <property type="protein sequence ID" value="WDR35829.1"/>
    <property type="molecule type" value="Genomic_DNA"/>
</dbReference>
<evidence type="ECO:0000313" key="2">
    <source>
        <dbReference type="Proteomes" id="UP001222282"/>
    </source>
</evidence>
<proteinExistence type="predicted"/>
<accession>A0ABY7Z8B6</accession>
<name>A0ABY7Z8B6_9PSED</name>
<organism evidence="1 2">
    <name type="scientific">Pseudomonas serboccidentalis</name>
    <dbReference type="NCBI Taxonomy" id="2964670"/>
    <lineage>
        <taxon>Bacteria</taxon>
        <taxon>Pseudomonadati</taxon>
        <taxon>Pseudomonadota</taxon>
        <taxon>Gammaproteobacteria</taxon>
        <taxon>Pseudomonadales</taxon>
        <taxon>Pseudomonadaceae</taxon>
        <taxon>Pseudomonas</taxon>
    </lineage>
</organism>
<evidence type="ECO:0000313" key="1">
    <source>
        <dbReference type="EMBL" id="WDR35829.1"/>
    </source>
</evidence>
<sequence>MKKLNNQSPPPVIPDALANIPGGQENLIPTKILESPLRVLIPDFTRGNMFPGIQGYVELNLSGIPVRETRFPFTTPIDPSTFPIMVHIPVGPITNEGTYEVDYTVNLGGNVELSESNYFTVDRTAPNDGEPGQAPKFPPEIIRQGITQDYLDTNNDEVLITISHYKGQRLGETIPFYYGSFDADPVSTTKVKDADSDTIVRLSGNTIREKGNGNKIAYYRLKSRAGIQGPSSLSLFIKVDLS</sequence>
<dbReference type="RefSeq" id="WP_215500196.1">
    <property type="nucleotide sequence ID" value="NZ_CP101655.1"/>
</dbReference>
<dbReference type="Proteomes" id="UP001222282">
    <property type="component" value="Chromosome"/>
</dbReference>
<gene>
    <name evidence="1" type="ORF">NN484_25610</name>
</gene>